<accession>A0A5S6QK80</accession>
<dbReference type="WBParaSite" id="TMUE_2000007574.1">
    <property type="protein sequence ID" value="TMUE_2000007574.1"/>
    <property type="gene ID" value="WBGene00299929"/>
</dbReference>
<keyword evidence="1" id="KW-1185">Reference proteome</keyword>
<evidence type="ECO:0000313" key="2">
    <source>
        <dbReference type="WBParaSite" id="TMUE_2000007574.1"/>
    </source>
</evidence>
<name>A0A5S6QK80_TRIMR</name>
<reference evidence="2" key="1">
    <citation type="submission" date="2019-12" db="UniProtKB">
        <authorList>
            <consortium name="WormBaseParasite"/>
        </authorList>
    </citation>
    <scope>IDENTIFICATION</scope>
</reference>
<sequence length="68" mass="7843">MKLQKVTARKEAVTDRLNACLLLESKHRSSFERVHRGNQRSCTSNCTMHPYVVELVGRHWKSTCICVV</sequence>
<evidence type="ECO:0000313" key="1">
    <source>
        <dbReference type="Proteomes" id="UP000046395"/>
    </source>
</evidence>
<proteinExistence type="predicted"/>
<dbReference type="Proteomes" id="UP000046395">
    <property type="component" value="Unassembled WGS sequence"/>
</dbReference>
<protein>
    <submittedName>
        <fullName evidence="2">Uncharacterized protein</fullName>
    </submittedName>
</protein>
<organism evidence="1 2">
    <name type="scientific">Trichuris muris</name>
    <name type="common">Mouse whipworm</name>
    <dbReference type="NCBI Taxonomy" id="70415"/>
    <lineage>
        <taxon>Eukaryota</taxon>
        <taxon>Metazoa</taxon>
        <taxon>Ecdysozoa</taxon>
        <taxon>Nematoda</taxon>
        <taxon>Enoplea</taxon>
        <taxon>Dorylaimia</taxon>
        <taxon>Trichinellida</taxon>
        <taxon>Trichuridae</taxon>
        <taxon>Trichuris</taxon>
    </lineage>
</organism>
<dbReference type="AlphaFoldDB" id="A0A5S6QK80"/>